<comment type="caution">
    <text evidence="1">The sequence shown here is derived from an EMBL/GenBank/DDBJ whole genome shotgun (WGS) entry which is preliminary data.</text>
</comment>
<accession>A0A9Q0HVE1</accession>
<gene>
    <name evidence="1" type="ORF">LUZ63_008469</name>
</gene>
<dbReference type="EMBL" id="JAMQYH010000002">
    <property type="protein sequence ID" value="KAJ1699957.1"/>
    <property type="molecule type" value="Genomic_DNA"/>
</dbReference>
<protein>
    <submittedName>
        <fullName evidence="1">Uncharacterized protein</fullName>
    </submittedName>
</protein>
<dbReference type="PANTHER" id="PTHR48478:SF1">
    <property type="entry name" value="LECTIN-LIKE"/>
    <property type="match status" value="1"/>
</dbReference>
<dbReference type="AlphaFoldDB" id="A0A9Q0HVE1"/>
<dbReference type="GO" id="GO:0030246">
    <property type="term" value="F:carbohydrate binding"/>
    <property type="evidence" value="ECO:0007669"/>
    <property type="project" value="InterPro"/>
</dbReference>
<dbReference type="InterPro" id="IPR052147">
    <property type="entry name" value="PP2-like/Lectin"/>
</dbReference>
<keyword evidence="2" id="KW-1185">Reference proteome</keyword>
<evidence type="ECO:0000313" key="1">
    <source>
        <dbReference type="EMBL" id="KAJ1699957.1"/>
    </source>
</evidence>
<dbReference type="InterPro" id="IPR025886">
    <property type="entry name" value="PP2-like"/>
</dbReference>
<name>A0A9Q0HVE1_9POAL</name>
<proteinExistence type="predicted"/>
<sequence>MDMVEGCRSASWIDVPTEEKDKGVVVYADELKITWGNDSRYWRMNETERTAELITVWWLQVTGSVEMNLLEANTRYKLQFNIMMKLHASGWDIPVYIMVIPGKGKSCIWRKVYLNRITKGISTGIPSCVEFTTPSSVDDDKVSFGLFEIWGGNLKQGLVIEKVVISKVTS</sequence>
<organism evidence="1 2">
    <name type="scientific">Rhynchospora breviuscula</name>
    <dbReference type="NCBI Taxonomy" id="2022672"/>
    <lineage>
        <taxon>Eukaryota</taxon>
        <taxon>Viridiplantae</taxon>
        <taxon>Streptophyta</taxon>
        <taxon>Embryophyta</taxon>
        <taxon>Tracheophyta</taxon>
        <taxon>Spermatophyta</taxon>
        <taxon>Magnoliopsida</taxon>
        <taxon>Liliopsida</taxon>
        <taxon>Poales</taxon>
        <taxon>Cyperaceae</taxon>
        <taxon>Cyperoideae</taxon>
        <taxon>Rhynchosporeae</taxon>
        <taxon>Rhynchospora</taxon>
    </lineage>
</organism>
<reference evidence="1" key="1">
    <citation type="journal article" date="2022" name="Cell">
        <title>Repeat-based holocentromeres influence genome architecture and karyotype evolution.</title>
        <authorList>
            <person name="Hofstatter P.G."/>
            <person name="Thangavel G."/>
            <person name="Lux T."/>
            <person name="Neumann P."/>
            <person name="Vondrak T."/>
            <person name="Novak P."/>
            <person name="Zhang M."/>
            <person name="Costa L."/>
            <person name="Castellani M."/>
            <person name="Scott A."/>
            <person name="Toegelov H."/>
            <person name="Fuchs J."/>
            <person name="Mata-Sucre Y."/>
            <person name="Dias Y."/>
            <person name="Vanzela A.L.L."/>
            <person name="Huettel B."/>
            <person name="Almeida C.C.S."/>
            <person name="Simkova H."/>
            <person name="Souza G."/>
            <person name="Pedrosa-Harand A."/>
            <person name="Macas J."/>
            <person name="Mayer K.F.X."/>
            <person name="Houben A."/>
            <person name="Marques A."/>
        </authorList>
    </citation>
    <scope>NUCLEOTIDE SEQUENCE</scope>
    <source>
        <strain evidence="1">RhyBre1mFocal</strain>
    </source>
</reference>
<dbReference type="PANTHER" id="PTHR48478">
    <property type="entry name" value="LECTIN-LIKE"/>
    <property type="match status" value="1"/>
</dbReference>
<evidence type="ECO:0000313" key="2">
    <source>
        <dbReference type="Proteomes" id="UP001151287"/>
    </source>
</evidence>
<dbReference type="OrthoDB" id="533833at2759"/>
<dbReference type="Proteomes" id="UP001151287">
    <property type="component" value="Unassembled WGS sequence"/>
</dbReference>
<dbReference type="Pfam" id="PF14299">
    <property type="entry name" value="PP2"/>
    <property type="match status" value="1"/>
</dbReference>